<dbReference type="SUPFAM" id="SSF158682">
    <property type="entry name" value="TerB-like"/>
    <property type="match status" value="1"/>
</dbReference>
<evidence type="ECO:0000313" key="2">
    <source>
        <dbReference type="EMBL" id="STO97131.1"/>
    </source>
</evidence>
<proteinExistence type="predicted"/>
<dbReference type="OrthoDB" id="9779889at2"/>
<evidence type="ECO:0000313" key="3">
    <source>
        <dbReference type="Proteomes" id="UP000254841"/>
    </source>
</evidence>
<dbReference type="EMBL" id="UGHV01000001">
    <property type="protein sequence ID" value="STO97131.1"/>
    <property type="molecule type" value="Genomic_DNA"/>
</dbReference>
<sequence length="362" mass="40586">MSILLLILAGVVVYYLYITLQDYLKNPLQSPTQEPKPSSPYPLESTPYTAQDPAQKLQDSYEGASITLLAYILQAGVRKQAKPTSKQDSSPLESTFTPLQIGLVEEFIRSLSLHATKPEYEQNLRDLLTHYAPAYLSHTPPLSTPKTRSSLDFSTLEQPSIAHLAEIFLDHTYGEYKKRLQFVGFILMLAWSDKDLNHDEQDIILDIAAFLEIDNTDFNALYESFETLESSSDEALKAAKTLEQVLSEQKEQDQASLQQVFFTHIQKLCANARKKDKPQAELLPTLWACEQAYTDILQQLESGSKSRTPKVSKPPKSGDKVDSSLESTFAPKSSSQHSVDSTDSADSTPQNTKKRDSSWDNI</sequence>
<evidence type="ECO:0000256" key="1">
    <source>
        <dbReference type="SAM" id="MobiDB-lite"/>
    </source>
</evidence>
<dbReference type="InterPro" id="IPR029024">
    <property type="entry name" value="TerB-like"/>
</dbReference>
<organism evidence="2 3">
    <name type="scientific">Helicobacter canis</name>
    <dbReference type="NCBI Taxonomy" id="29419"/>
    <lineage>
        <taxon>Bacteria</taxon>
        <taxon>Pseudomonadati</taxon>
        <taxon>Campylobacterota</taxon>
        <taxon>Epsilonproteobacteria</taxon>
        <taxon>Campylobacterales</taxon>
        <taxon>Helicobacteraceae</taxon>
        <taxon>Helicobacter</taxon>
    </lineage>
</organism>
<gene>
    <name evidence="2" type="ORF">NCTC12410_00953</name>
</gene>
<reference evidence="2 3" key="1">
    <citation type="submission" date="2018-06" db="EMBL/GenBank/DDBJ databases">
        <authorList>
            <consortium name="Pathogen Informatics"/>
            <person name="Doyle S."/>
        </authorList>
    </citation>
    <scope>NUCLEOTIDE SEQUENCE [LARGE SCALE GENOMIC DNA]</scope>
    <source>
        <strain evidence="2 3">NCTC12410</strain>
    </source>
</reference>
<name>A0A377J3T2_9HELI</name>
<dbReference type="RefSeq" id="WP_115011398.1">
    <property type="nucleotide sequence ID" value="NZ_UGHV01000001.1"/>
</dbReference>
<dbReference type="AlphaFoldDB" id="A0A377J3T2"/>
<accession>A0A377J3T2</accession>
<feature type="compositionally biased region" description="Basic and acidic residues" evidence="1">
    <location>
        <begin position="353"/>
        <end position="362"/>
    </location>
</feature>
<feature type="compositionally biased region" description="Low complexity" evidence="1">
    <location>
        <begin position="333"/>
        <end position="344"/>
    </location>
</feature>
<dbReference type="Proteomes" id="UP000254841">
    <property type="component" value="Unassembled WGS sequence"/>
</dbReference>
<feature type="region of interest" description="Disordered" evidence="1">
    <location>
        <begin position="28"/>
        <end position="56"/>
    </location>
</feature>
<feature type="region of interest" description="Disordered" evidence="1">
    <location>
        <begin position="300"/>
        <end position="362"/>
    </location>
</feature>
<protein>
    <submittedName>
        <fullName evidence="2">Tellurite resistance TerB family protein</fullName>
    </submittedName>
</protein>